<keyword evidence="8" id="KW-1185">Reference proteome</keyword>
<evidence type="ECO:0000313" key="6">
    <source>
        <dbReference type="EMBL" id="SNV99126.1"/>
    </source>
</evidence>
<dbReference type="PRINTS" id="PR00032">
    <property type="entry name" value="HTHARAC"/>
</dbReference>
<dbReference type="InterPro" id="IPR009057">
    <property type="entry name" value="Homeodomain-like_sf"/>
</dbReference>
<dbReference type="EMBL" id="BMCB01000003">
    <property type="protein sequence ID" value="GGA85668.1"/>
    <property type="molecule type" value="Genomic_DNA"/>
</dbReference>
<sequence length="405" mass="47866">MYQQETFDMLKTHAIELLMLEINRYDWSDIKGISQQLKSPFTNTKRKKYKKELAHLLSSMDSQHIYHYTNQFDVNFLMFKFRKVEQVIILGPFLQRRPNEQQCQEMLQNVQIKLSRMNTLKQYLLKVPVCSYNQALKMTRLAMRYLKNKYHYDEVLTVDFNFHELPESHAENKAQYDYTLAQIQHRYDLENQMLVAIENGLIEDALQLYTQVTASVAGLQRVRDELLNQKYKSYLMNSLSRKAIERANVNLLTVDHISKRFATLIDEANTLEELEQIDKDLIYEYAMTAMKVKSLNYSPAISKTIQYIEMHLDQPILLEQLAENVSLAPAYLSRLFNKEVGQSISKYVLTLRLETARNLLKTTSMHIDEIAQYVGFNQQSYFTKCFRLHYGRTPSQYRKQYKSSL</sequence>
<reference evidence="8" key="3">
    <citation type="journal article" date="2019" name="Int. J. Syst. Evol. Microbiol.">
        <title>The Global Catalogue of Microorganisms (GCM) 10K type strain sequencing project: providing services to taxonomists for standard genome sequencing and annotation.</title>
        <authorList>
            <consortium name="The Broad Institute Genomics Platform"/>
            <consortium name="The Broad Institute Genome Sequencing Center for Infectious Disease"/>
            <person name="Wu L."/>
            <person name="Ma J."/>
        </authorList>
    </citation>
    <scope>NUCLEOTIDE SEQUENCE [LARGE SCALE GENOMIC DNA]</scope>
    <source>
        <strain evidence="8">CCM 4175</strain>
    </source>
</reference>
<name>A0A240BW27_9STAP</name>
<dbReference type="AlphaFoldDB" id="A0A240BW27"/>
<keyword evidence="1" id="KW-0805">Transcription regulation</keyword>
<evidence type="ECO:0000313" key="7">
    <source>
        <dbReference type="Proteomes" id="UP000243706"/>
    </source>
</evidence>
<dbReference type="SUPFAM" id="SSF46689">
    <property type="entry name" value="Homeodomain-like"/>
    <property type="match status" value="2"/>
</dbReference>
<keyword evidence="3" id="KW-0804">Transcription</keyword>
<dbReference type="SMART" id="SM00342">
    <property type="entry name" value="HTH_ARAC"/>
    <property type="match status" value="1"/>
</dbReference>
<dbReference type="GO" id="GO:0043565">
    <property type="term" value="F:sequence-specific DNA binding"/>
    <property type="evidence" value="ECO:0007669"/>
    <property type="project" value="InterPro"/>
</dbReference>
<reference evidence="5" key="4">
    <citation type="submission" date="2024-05" db="EMBL/GenBank/DDBJ databases">
        <authorList>
            <person name="Sun Q."/>
            <person name="Sedlacek I."/>
        </authorList>
    </citation>
    <scope>NUCLEOTIDE SEQUENCE</scope>
    <source>
        <strain evidence="5">CCM 4175</strain>
    </source>
</reference>
<dbReference type="PANTHER" id="PTHR43280:SF2">
    <property type="entry name" value="HTH-TYPE TRANSCRIPTIONAL REGULATOR EXSA"/>
    <property type="match status" value="1"/>
</dbReference>
<dbReference type="OrthoDB" id="247151at2"/>
<dbReference type="InterPro" id="IPR018062">
    <property type="entry name" value="HTH_AraC-typ_CS"/>
</dbReference>
<dbReference type="InterPro" id="IPR020449">
    <property type="entry name" value="Tscrpt_reg_AraC-type_HTH"/>
</dbReference>
<reference evidence="5" key="1">
    <citation type="journal article" date="2014" name="Int. J. Syst. Evol. Microbiol.">
        <title>Complete genome of a new Firmicutes species belonging to the dominant human colonic microbiota ('Ruminococcus bicirculans') reveals two chromosomes and a selective capacity to utilize plant glucans.</title>
        <authorList>
            <consortium name="NISC Comparative Sequencing Program"/>
            <person name="Wegmann U."/>
            <person name="Louis P."/>
            <person name="Goesmann A."/>
            <person name="Henrissat B."/>
            <person name="Duncan S.H."/>
            <person name="Flint H.J."/>
        </authorList>
    </citation>
    <scope>NUCLEOTIDE SEQUENCE</scope>
    <source>
        <strain evidence="5">CCM 4175</strain>
    </source>
</reference>
<dbReference type="Proteomes" id="UP000652995">
    <property type="component" value="Unassembled WGS sequence"/>
</dbReference>
<evidence type="ECO:0000256" key="3">
    <source>
        <dbReference type="ARBA" id="ARBA00023163"/>
    </source>
</evidence>
<dbReference type="Pfam" id="PF12833">
    <property type="entry name" value="HTH_18"/>
    <property type="match status" value="1"/>
</dbReference>
<evidence type="ECO:0000256" key="2">
    <source>
        <dbReference type="ARBA" id="ARBA00023125"/>
    </source>
</evidence>
<dbReference type="InterPro" id="IPR018060">
    <property type="entry name" value="HTH_AraC"/>
</dbReference>
<proteinExistence type="predicted"/>
<evidence type="ECO:0000313" key="5">
    <source>
        <dbReference type="EMBL" id="GGA85668.1"/>
    </source>
</evidence>
<keyword evidence="2" id="KW-0238">DNA-binding</keyword>
<dbReference type="KEGG" id="smus:C7J88_08265"/>
<dbReference type="PROSITE" id="PS00041">
    <property type="entry name" value="HTH_ARAC_FAMILY_1"/>
    <property type="match status" value="1"/>
</dbReference>
<dbReference type="PROSITE" id="PS01124">
    <property type="entry name" value="HTH_ARAC_FAMILY_2"/>
    <property type="match status" value="1"/>
</dbReference>
<evidence type="ECO:0000313" key="8">
    <source>
        <dbReference type="Proteomes" id="UP000652995"/>
    </source>
</evidence>
<dbReference type="RefSeq" id="WP_095115255.1">
    <property type="nucleotide sequence ID" value="NZ_BMCB01000003.1"/>
</dbReference>
<dbReference type="Proteomes" id="UP000243706">
    <property type="component" value="Chromosome 1"/>
</dbReference>
<accession>A0A240BW27</accession>
<protein>
    <submittedName>
        <fullName evidence="6">Transcriptional regulator</fullName>
    </submittedName>
</protein>
<evidence type="ECO:0000259" key="4">
    <source>
        <dbReference type="PROSITE" id="PS01124"/>
    </source>
</evidence>
<dbReference type="GO" id="GO:0003700">
    <property type="term" value="F:DNA-binding transcription factor activity"/>
    <property type="evidence" value="ECO:0007669"/>
    <property type="project" value="InterPro"/>
</dbReference>
<reference evidence="6 7" key="2">
    <citation type="submission" date="2017-06" db="EMBL/GenBank/DDBJ databases">
        <authorList>
            <consortium name="Pathogen Informatics"/>
        </authorList>
    </citation>
    <scope>NUCLEOTIDE SEQUENCE [LARGE SCALE GENOMIC DNA]</scope>
    <source>
        <strain evidence="6 7">NCTC13833</strain>
    </source>
</reference>
<organism evidence="6 7">
    <name type="scientific">Staphylococcus muscae</name>
    <dbReference type="NCBI Taxonomy" id="1294"/>
    <lineage>
        <taxon>Bacteria</taxon>
        <taxon>Bacillati</taxon>
        <taxon>Bacillota</taxon>
        <taxon>Bacilli</taxon>
        <taxon>Bacillales</taxon>
        <taxon>Staphylococcaceae</taxon>
        <taxon>Staphylococcus</taxon>
    </lineage>
</organism>
<evidence type="ECO:0000256" key="1">
    <source>
        <dbReference type="ARBA" id="ARBA00023015"/>
    </source>
</evidence>
<dbReference type="Gene3D" id="1.10.10.60">
    <property type="entry name" value="Homeodomain-like"/>
    <property type="match status" value="2"/>
</dbReference>
<feature type="domain" description="HTH araC/xylS-type" evidence="4">
    <location>
        <begin position="302"/>
        <end position="400"/>
    </location>
</feature>
<gene>
    <name evidence="6" type="primary">btr</name>
    <name evidence="5" type="ORF">GCM10007183_07320</name>
    <name evidence="6" type="ORF">SAMEA4412661_00223</name>
</gene>
<dbReference type="PANTHER" id="PTHR43280">
    <property type="entry name" value="ARAC-FAMILY TRANSCRIPTIONAL REGULATOR"/>
    <property type="match status" value="1"/>
</dbReference>
<dbReference type="EMBL" id="LT906464">
    <property type="protein sequence ID" value="SNV99126.1"/>
    <property type="molecule type" value="Genomic_DNA"/>
</dbReference>